<dbReference type="HOGENOM" id="CLU_721148_0_0_7"/>
<organism evidence="3 4">
    <name type="scientific">Helicobacter macacae MIT 99-5501</name>
    <dbReference type="NCBI Taxonomy" id="1357400"/>
    <lineage>
        <taxon>Bacteria</taxon>
        <taxon>Pseudomonadati</taxon>
        <taxon>Campylobacterota</taxon>
        <taxon>Epsilonproteobacteria</taxon>
        <taxon>Campylobacterales</taxon>
        <taxon>Helicobacteraceae</taxon>
        <taxon>Helicobacter</taxon>
    </lineage>
</organism>
<name>V8C7P6_9HELI</name>
<evidence type="ECO:0000256" key="1">
    <source>
        <dbReference type="SAM" id="MobiDB-lite"/>
    </source>
</evidence>
<feature type="chain" id="PRO_5004768711" description="Cag pathogenicity island protein" evidence="2">
    <location>
        <begin position="21"/>
        <end position="402"/>
    </location>
</feature>
<evidence type="ECO:0000256" key="2">
    <source>
        <dbReference type="SAM" id="SignalP"/>
    </source>
</evidence>
<dbReference type="Proteomes" id="UP000018731">
    <property type="component" value="Unassembled WGS sequence"/>
</dbReference>
<dbReference type="OrthoDB" id="9682527at2"/>
<feature type="signal peptide" evidence="2">
    <location>
        <begin position="1"/>
        <end position="20"/>
    </location>
</feature>
<keyword evidence="4" id="KW-1185">Reference proteome</keyword>
<dbReference type="STRING" id="1357400.HMPREF2086_01570"/>
<dbReference type="AlphaFoldDB" id="V8C7P6"/>
<dbReference type="RefSeq" id="WP_023928305.1">
    <property type="nucleotide sequence ID" value="NZ_KI669455.1"/>
</dbReference>
<proteinExistence type="predicted"/>
<accession>V8C7P6</accession>
<reference evidence="3 4" key="1">
    <citation type="journal article" date="2014" name="Genome Announc.">
        <title>Draft genome sequences of six enterohepatic helicobacter species isolated from humans and one from rhesus macaques.</title>
        <authorList>
            <person name="Shen Z."/>
            <person name="Sheh A."/>
            <person name="Young S.K."/>
            <person name="Abouelliel A."/>
            <person name="Ward D.V."/>
            <person name="Earl A.M."/>
            <person name="Fox J.G."/>
        </authorList>
    </citation>
    <scope>NUCLEOTIDE SEQUENCE [LARGE SCALE GENOMIC DNA]</scope>
    <source>
        <strain evidence="3 4">MIT 99-5501</strain>
    </source>
</reference>
<feature type="region of interest" description="Disordered" evidence="1">
    <location>
        <begin position="383"/>
        <end position="402"/>
    </location>
</feature>
<evidence type="ECO:0008006" key="5">
    <source>
        <dbReference type="Google" id="ProtNLM"/>
    </source>
</evidence>
<comment type="caution">
    <text evidence="3">The sequence shown here is derived from an EMBL/GenBank/DDBJ whole genome shotgun (WGS) entry which is preliminary data.</text>
</comment>
<gene>
    <name evidence="3" type="ORF">HMPREF2086_01570</name>
</gene>
<keyword evidence="2" id="KW-0732">Signal</keyword>
<protein>
    <recommendedName>
        <fullName evidence="5">Cag pathogenicity island protein</fullName>
    </recommendedName>
</protein>
<evidence type="ECO:0000313" key="4">
    <source>
        <dbReference type="Proteomes" id="UP000018731"/>
    </source>
</evidence>
<dbReference type="PATRIC" id="fig|1357400.3.peg.2111"/>
<dbReference type="EMBL" id="AZJI01000007">
    <property type="protein sequence ID" value="ETD22771.1"/>
    <property type="molecule type" value="Genomic_DNA"/>
</dbReference>
<sequence>MKYFVAVFLGIFLAQSSAFGAKAESEHPPLSEDTKKAIAQYKRAPSEANKQNLLNALNKSYDAVIAQKKEKLAQREKERDKNIDLWLNGVKRGKNPPFMNLQTDNNKGNERQIVAKAISAYNQNKSAQNESALREALSAYYEAFLEEQRAHIKETEDLRSERIAMSFERFSSDRFALSPKGEANKSANRLSVDEVLAEIIANYINVGAEMLPVNPESRVRERKFNAQINDAQKAYLQDKSAQNKAKLREAIAEAYNAALMARVQSVKSAQSKGTKGGAKLLDKMTDNAFLEEQFSELTTQRNLYGRIDRIVSFGGNTADEWTPRQKQDSLNLSTALKSGDKNATTREFNALYDKMLKAQDSHLQATKQRLDLLIDECLDSLTKETPTQNHAPKKSPKNSALR</sequence>
<evidence type="ECO:0000313" key="3">
    <source>
        <dbReference type="EMBL" id="ETD22771.1"/>
    </source>
</evidence>